<feature type="transmembrane region" description="Helical" evidence="8">
    <location>
        <begin position="89"/>
        <end position="112"/>
    </location>
</feature>
<evidence type="ECO:0000256" key="4">
    <source>
        <dbReference type="ARBA" id="ARBA00022692"/>
    </source>
</evidence>
<evidence type="ECO:0000313" key="10">
    <source>
        <dbReference type="EMBL" id="SNQ48159.1"/>
    </source>
</evidence>
<feature type="region of interest" description="Disordered" evidence="7">
    <location>
        <begin position="391"/>
        <end position="477"/>
    </location>
</feature>
<evidence type="ECO:0000313" key="11">
    <source>
        <dbReference type="Proteomes" id="UP000234331"/>
    </source>
</evidence>
<feature type="transmembrane region" description="Helical" evidence="8">
    <location>
        <begin position="185"/>
        <end position="204"/>
    </location>
</feature>
<feature type="transmembrane region" description="Helical" evidence="8">
    <location>
        <begin position="216"/>
        <end position="236"/>
    </location>
</feature>
<dbReference type="Proteomes" id="UP000234331">
    <property type="component" value="Unassembled WGS sequence"/>
</dbReference>
<dbReference type="Gene3D" id="1.20.1530.20">
    <property type="match status" value="1"/>
</dbReference>
<dbReference type="InterPro" id="IPR006153">
    <property type="entry name" value="Cation/H_exchanger_TM"/>
</dbReference>
<dbReference type="PANTHER" id="PTHR42751:SF4">
    <property type="entry name" value="K(+)_H(+) ANTIPORTER SUBUNIT KHTU"/>
    <property type="match status" value="1"/>
</dbReference>
<comment type="similarity">
    <text evidence="2">Belongs to the monovalent cation:proton antiporter 2 (CPA2) transporter (TC 2.A.37) family.</text>
</comment>
<feature type="domain" description="Cation/H+ exchanger transmembrane" evidence="9">
    <location>
        <begin position="20"/>
        <end position="372"/>
    </location>
</feature>
<dbReference type="GO" id="GO:1902600">
    <property type="term" value="P:proton transmembrane transport"/>
    <property type="evidence" value="ECO:0007669"/>
    <property type="project" value="InterPro"/>
</dbReference>
<feature type="transmembrane region" description="Helical" evidence="8">
    <location>
        <begin position="271"/>
        <end position="290"/>
    </location>
</feature>
<comment type="subcellular location">
    <subcellularLocation>
        <location evidence="1">Membrane</location>
        <topology evidence="1">Multi-pass membrane protein</topology>
    </subcellularLocation>
</comment>
<feature type="compositionally biased region" description="Basic and acidic residues" evidence="7">
    <location>
        <begin position="430"/>
        <end position="457"/>
    </location>
</feature>
<dbReference type="GO" id="GO:0016020">
    <property type="term" value="C:membrane"/>
    <property type="evidence" value="ECO:0007669"/>
    <property type="project" value="UniProtKB-SubCell"/>
</dbReference>
<evidence type="ECO:0000256" key="8">
    <source>
        <dbReference type="SAM" id="Phobius"/>
    </source>
</evidence>
<feature type="compositionally biased region" description="Basic and acidic residues" evidence="7">
    <location>
        <begin position="408"/>
        <end position="421"/>
    </location>
</feature>
<dbReference type="EMBL" id="FZMO01000140">
    <property type="protein sequence ID" value="SNQ48159.1"/>
    <property type="molecule type" value="Genomic_DNA"/>
</dbReference>
<keyword evidence="3" id="KW-0813">Transport</keyword>
<dbReference type="InterPro" id="IPR038770">
    <property type="entry name" value="Na+/solute_symporter_sf"/>
</dbReference>
<feature type="transmembrane region" description="Helical" evidence="8">
    <location>
        <begin position="150"/>
        <end position="173"/>
    </location>
</feature>
<evidence type="ECO:0000259" key="9">
    <source>
        <dbReference type="Pfam" id="PF00999"/>
    </source>
</evidence>
<sequence length="477" mass="49168">MELGRSLVALGGSFLAAGLLARAGRRIGLPTIPVFMAAGILLGPHTPGLVLFEDPGELKVLAALGLIFLLFSLGLEFHLDQLIGGGRRLLFAGGSYLLLNVGGGLLFGHLLGWGEREAVALAGIVGISSSAIVTKLLFELRRMNRGETPLILGIIVVEDVFLAFYLALLQPIIKGSSGMTDLALQVGRGFAFLLALAALARWGARTVARLVDDPDDDLLVVCFVGLAVLVAGGAELVGVSDAIGAFMAGLILAASPVAGRVRPLVVPLRDAFGALFFFAFGLRIAPADVWSVAGPVLAAIVLTLVLNAAAGLVAARIHRMDMTAAVTITLSVLARGEFALIVASLAAAAGLDARIAPFTAGYVLILAVIGPLAASHSDAIARLLPGGSRPVPGAAADPAGARPAAPAGEDRPGDLRPRASEPDPLPVPSRPDHADARAHGLAHETGRDRPLDVHPKCDQSQVEQELPRTASGDRAAR</sequence>
<keyword evidence="11" id="KW-1185">Reference proteome</keyword>
<evidence type="ECO:0000256" key="5">
    <source>
        <dbReference type="ARBA" id="ARBA00022989"/>
    </source>
</evidence>
<dbReference type="PANTHER" id="PTHR42751">
    <property type="entry name" value="SODIUM/HYDROGEN EXCHANGER FAMILY/TRKA DOMAIN PROTEIN"/>
    <property type="match status" value="1"/>
</dbReference>
<proteinExistence type="inferred from homology"/>
<evidence type="ECO:0000256" key="1">
    <source>
        <dbReference type="ARBA" id="ARBA00004141"/>
    </source>
</evidence>
<feature type="transmembrane region" description="Helical" evidence="8">
    <location>
        <begin position="324"/>
        <end position="349"/>
    </location>
</feature>
<reference evidence="10 11" key="1">
    <citation type="submission" date="2017-06" db="EMBL/GenBank/DDBJ databases">
        <authorList>
            <person name="Kim H.J."/>
            <person name="Triplett B.A."/>
        </authorList>
    </citation>
    <scope>NUCLEOTIDE SEQUENCE [LARGE SCALE GENOMIC DNA]</scope>
    <source>
        <strain evidence="10">FRACA_ARgP5</strain>
    </source>
</reference>
<accession>A0A2I2KR80</accession>
<protein>
    <submittedName>
        <fullName evidence="10">Transporter</fullName>
    </submittedName>
</protein>
<evidence type="ECO:0000256" key="7">
    <source>
        <dbReference type="SAM" id="MobiDB-lite"/>
    </source>
</evidence>
<feature type="transmembrane region" description="Helical" evidence="8">
    <location>
        <begin position="242"/>
        <end position="259"/>
    </location>
</feature>
<dbReference type="Pfam" id="PF00999">
    <property type="entry name" value="Na_H_Exchanger"/>
    <property type="match status" value="1"/>
</dbReference>
<feature type="transmembrane region" description="Helical" evidence="8">
    <location>
        <begin position="58"/>
        <end position="77"/>
    </location>
</feature>
<evidence type="ECO:0000256" key="3">
    <source>
        <dbReference type="ARBA" id="ARBA00022448"/>
    </source>
</evidence>
<dbReference type="GO" id="GO:0015297">
    <property type="term" value="F:antiporter activity"/>
    <property type="evidence" value="ECO:0007669"/>
    <property type="project" value="InterPro"/>
</dbReference>
<dbReference type="AlphaFoldDB" id="A0A2I2KR80"/>
<evidence type="ECO:0000256" key="2">
    <source>
        <dbReference type="ARBA" id="ARBA00005551"/>
    </source>
</evidence>
<keyword evidence="4 8" id="KW-0812">Transmembrane</keyword>
<organism evidence="10 11">
    <name type="scientific">Frankia canadensis</name>
    <dbReference type="NCBI Taxonomy" id="1836972"/>
    <lineage>
        <taxon>Bacteria</taxon>
        <taxon>Bacillati</taxon>
        <taxon>Actinomycetota</taxon>
        <taxon>Actinomycetes</taxon>
        <taxon>Frankiales</taxon>
        <taxon>Frankiaceae</taxon>
        <taxon>Frankia</taxon>
    </lineage>
</organism>
<keyword evidence="5 8" id="KW-1133">Transmembrane helix</keyword>
<gene>
    <name evidence="10" type="ORF">FRACA_2240007</name>
</gene>
<feature type="transmembrane region" description="Helical" evidence="8">
    <location>
        <begin position="355"/>
        <end position="374"/>
    </location>
</feature>
<dbReference type="RefSeq" id="WP_243407517.1">
    <property type="nucleotide sequence ID" value="NZ_FZMO01000140.1"/>
</dbReference>
<keyword evidence="6 8" id="KW-0472">Membrane</keyword>
<evidence type="ECO:0000256" key="6">
    <source>
        <dbReference type="ARBA" id="ARBA00023136"/>
    </source>
</evidence>
<feature type="transmembrane region" description="Helical" evidence="8">
    <location>
        <begin position="296"/>
        <end position="317"/>
    </location>
</feature>
<name>A0A2I2KR80_9ACTN</name>
<feature type="compositionally biased region" description="Low complexity" evidence="7">
    <location>
        <begin position="391"/>
        <end position="407"/>
    </location>
</feature>
<feature type="transmembrane region" description="Helical" evidence="8">
    <location>
        <begin position="118"/>
        <end position="138"/>
    </location>
</feature>